<dbReference type="Gene3D" id="1.10.510.10">
    <property type="entry name" value="Transferase(Phosphotransferase) domain 1"/>
    <property type="match status" value="1"/>
</dbReference>
<evidence type="ECO:0000256" key="4">
    <source>
        <dbReference type="ARBA" id="ARBA00022840"/>
    </source>
</evidence>
<dbReference type="SUPFAM" id="SSF56112">
    <property type="entry name" value="Protein kinase-like (PK-like)"/>
    <property type="match status" value="1"/>
</dbReference>
<keyword evidence="4 5" id="KW-0067">ATP-binding</keyword>
<evidence type="ECO:0000256" key="1">
    <source>
        <dbReference type="ARBA" id="ARBA00022679"/>
    </source>
</evidence>
<evidence type="ECO:0000313" key="7">
    <source>
        <dbReference type="EMBL" id="MDM4015982.1"/>
    </source>
</evidence>
<keyword evidence="1 7" id="KW-0808">Transferase</keyword>
<dbReference type="GO" id="GO:0004674">
    <property type="term" value="F:protein serine/threonine kinase activity"/>
    <property type="evidence" value="ECO:0007669"/>
    <property type="project" value="UniProtKB-EC"/>
</dbReference>
<dbReference type="PROSITE" id="PS00108">
    <property type="entry name" value="PROTEIN_KINASE_ST"/>
    <property type="match status" value="1"/>
</dbReference>
<dbReference type="InterPro" id="IPR017441">
    <property type="entry name" value="Protein_kinase_ATP_BS"/>
</dbReference>
<dbReference type="EC" id="2.7.11.1" evidence="7"/>
<keyword evidence="3 7" id="KW-0418">Kinase</keyword>
<evidence type="ECO:0000256" key="5">
    <source>
        <dbReference type="PROSITE-ProRule" id="PRU10141"/>
    </source>
</evidence>
<name>A0ABT7PHL4_9BACT</name>
<dbReference type="InterPro" id="IPR000719">
    <property type="entry name" value="Prot_kinase_dom"/>
</dbReference>
<keyword evidence="2 5" id="KW-0547">Nucleotide-binding</keyword>
<dbReference type="InterPro" id="IPR011009">
    <property type="entry name" value="Kinase-like_dom_sf"/>
</dbReference>
<sequence>MASYKNLTKIGDGGFGEVWKCKRETDGKLFAKKVLVTSDAPAIARFGREVRLLASLDHPNVVKIHGKQLESAPYFYVMPVYRSALTGHLAQLAGDFDRIDAIFGQILDGLEYSHSQGVVHRDLKSANILMNDDSDIVISDFGLGRRFDASTTRQTLAGYGLGTPLYMPPEQLTDAKDADERSDIFSVGRLLTEMWLGRLSMAQDLSGVPGGVRRIIEKCTKHNAEERYQSVSDVKSAWEQYRQIRGESDKAKSLRKLLAMAQEGTLSDVSAIQQLFDQLAENSDDFIHDAIIAIDPAILKVADARNMESIKQLLIRFADFTGEQDYGYDYTDKIGRAAIRFHQVCRDPVVASHLAACCARVGLRHNRWFVLERFAKFVDNISNCDFVDGLVVALDGLSGDELKRLGRYVDKARAHPTLVALLGA</sequence>
<evidence type="ECO:0000259" key="6">
    <source>
        <dbReference type="PROSITE" id="PS50011"/>
    </source>
</evidence>
<dbReference type="EMBL" id="JASZZN010000007">
    <property type="protein sequence ID" value="MDM4015982.1"/>
    <property type="molecule type" value="Genomic_DNA"/>
</dbReference>
<dbReference type="PROSITE" id="PS00107">
    <property type="entry name" value="PROTEIN_KINASE_ATP"/>
    <property type="match status" value="1"/>
</dbReference>
<dbReference type="CDD" id="cd14014">
    <property type="entry name" value="STKc_PknB_like"/>
    <property type="match status" value="1"/>
</dbReference>
<dbReference type="RefSeq" id="WP_289163584.1">
    <property type="nucleotide sequence ID" value="NZ_JASZZN010000007.1"/>
</dbReference>
<gene>
    <name evidence="7" type="ORF">QTN89_11105</name>
</gene>
<comment type="caution">
    <text evidence="7">The sequence shown here is derived from an EMBL/GenBank/DDBJ whole genome shotgun (WGS) entry which is preliminary data.</text>
</comment>
<dbReference type="InterPro" id="IPR008271">
    <property type="entry name" value="Ser/Thr_kinase_AS"/>
</dbReference>
<keyword evidence="8" id="KW-1185">Reference proteome</keyword>
<dbReference type="PANTHER" id="PTHR43289:SF6">
    <property type="entry name" value="SERINE_THREONINE-PROTEIN KINASE NEKL-3"/>
    <property type="match status" value="1"/>
</dbReference>
<dbReference type="PROSITE" id="PS50011">
    <property type="entry name" value="PROTEIN_KINASE_DOM"/>
    <property type="match status" value="1"/>
</dbReference>
<dbReference type="Proteomes" id="UP001239462">
    <property type="component" value="Unassembled WGS sequence"/>
</dbReference>
<feature type="domain" description="Protein kinase" evidence="6">
    <location>
        <begin position="4"/>
        <end position="287"/>
    </location>
</feature>
<evidence type="ECO:0000256" key="3">
    <source>
        <dbReference type="ARBA" id="ARBA00022777"/>
    </source>
</evidence>
<evidence type="ECO:0000313" key="8">
    <source>
        <dbReference type="Proteomes" id="UP001239462"/>
    </source>
</evidence>
<dbReference type="PANTHER" id="PTHR43289">
    <property type="entry name" value="MITOGEN-ACTIVATED PROTEIN KINASE KINASE KINASE 20-RELATED"/>
    <property type="match status" value="1"/>
</dbReference>
<dbReference type="Pfam" id="PF00069">
    <property type="entry name" value="Pkinase"/>
    <property type="match status" value="1"/>
</dbReference>
<organism evidence="7 8">
    <name type="scientific">Roseiconus lacunae</name>
    <dbReference type="NCBI Taxonomy" id="2605694"/>
    <lineage>
        <taxon>Bacteria</taxon>
        <taxon>Pseudomonadati</taxon>
        <taxon>Planctomycetota</taxon>
        <taxon>Planctomycetia</taxon>
        <taxon>Pirellulales</taxon>
        <taxon>Pirellulaceae</taxon>
        <taxon>Roseiconus</taxon>
    </lineage>
</organism>
<dbReference type="SMART" id="SM00220">
    <property type="entry name" value="S_TKc"/>
    <property type="match status" value="1"/>
</dbReference>
<proteinExistence type="predicted"/>
<reference evidence="7 8" key="1">
    <citation type="submission" date="2023-06" db="EMBL/GenBank/DDBJ databases">
        <title>Roseiconus lacunae JC819 isolated from Gulf of Mannar region, Tamil Nadu.</title>
        <authorList>
            <person name="Pk S."/>
            <person name="Ch S."/>
            <person name="Ch V.R."/>
        </authorList>
    </citation>
    <scope>NUCLEOTIDE SEQUENCE [LARGE SCALE GENOMIC DNA]</scope>
    <source>
        <strain evidence="7 8">JC819</strain>
    </source>
</reference>
<feature type="binding site" evidence="5">
    <location>
        <position position="33"/>
    </location>
    <ligand>
        <name>ATP</name>
        <dbReference type="ChEBI" id="CHEBI:30616"/>
    </ligand>
</feature>
<accession>A0ABT7PHL4</accession>
<evidence type="ECO:0000256" key="2">
    <source>
        <dbReference type="ARBA" id="ARBA00022741"/>
    </source>
</evidence>
<protein>
    <submittedName>
        <fullName evidence="7">Serine/threonine-protein kinase</fullName>
        <ecNumber evidence="7">2.7.11.1</ecNumber>
    </submittedName>
</protein>